<organism evidence="8 9">
    <name type="scientific">Paraconiothyrium brasiliense</name>
    <dbReference type="NCBI Taxonomy" id="300254"/>
    <lineage>
        <taxon>Eukaryota</taxon>
        <taxon>Fungi</taxon>
        <taxon>Dikarya</taxon>
        <taxon>Ascomycota</taxon>
        <taxon>Pezizomycotina</taxon>
        <taxon>Dothideomycetes</taxon>
        <taxon>Pleosporomycetidae</taxon>
        <taxon>Pleosporales</taxon>
        <taxon>Massarineae</taxon>
        <taxon>Didymosphaeriaceae</taxon>
        <taxon>Paraconiothyrium</taxon>
    </lineage>
</organism>
<keyword evidence="4" id="KW-0274">FAD</keyword>
<dbReference type="Gene3D" id="3.40.462.20">
    <property type="match status" value="1"/>
</dbReference>
<evidence type="ECO:0000256" key="5">
    <source>
        <dbReference type="ARBA" id="ARBA00023002"/>
    </source>
</evidence>
<dbReference type="Gene3D" id="3.30.465.10">
    <property type="match status" value="2"/>
</dbReference>
<feature type="signal peptide" evidence="6">
    <location>
        <begin position="1"/>
        <end position="18"/>
    </location>
</feature>
<keyword evidence="3" id="KW-0285">Flavoprotein</keyword>
<keyword evidence="9" id="KW-1185">Reference proteome</keyword>
<comment type="caution">
    <text evidence="8">The sequence shown here is derived from an EMBL/GenBank/DDBJ whole genome shotgun (WGS) entry which is preliminary data.</text>
</comment>
<keyword evidence="5" id="KW-0560">Oxidoreductase</keyword>
<accession>A0ABR3QQN8</accession>
<sequence length="437" mass="47923">MRLSVVLAAWLSFIGAQAYTLGPVQKPVAARTHRLKLVDTPLKPLLSENASVIFPIDDDWDALQIRGTSPRIHPNFVVVVEPATEEDVQKTVQYASELGLPFLAVSGSHGWTKTLNNIPYGIQINMRKLNSITLDSSGTTATVGGGTLQWELNRALYARNKQTGALRGAGHNFGIVTSVELKVYDIPSNWTLSTFIYSSDKLEAVLDLVNKIDSDATRSPNLPLILYSISYQGPKPEADPYFAQFEAIGPLTVKPATNVNNVDIYKLTQNSLDSVACTRNRSSMGSGTSLPLWNTTAARAAFDIFTNLTADPRFSQSVFLLENYGMQGVQAVDPGSTSLSLEERQYPAVANPTIWWNGSAALGQADAEAYGEQIRQALFSGLPEGAKKHTYVNYAVGTEHFNQMYGYDTTRVQSLKALKKVYDPNDRFGYYNPVPLV</sequence>
<dbReference type="Pfam" id="PF01565">
    <property type="entry name" value="FAD_binding_4"/>
    <property type="match status" value="1"/>
</dbReference>
<evidence type="ECO:0000256" key="3">
    <source>
        <dbReference type="ARBA" id="ARBA00022630"/>
    </source>
</evidence>
<reference evidence="8 9" key="1">
    <citation type="submission" date="2024-02" db="EMBL/GenBank/DDBJ databases">
        <title>De novo assembly and annotation of 12 fungi associated with fruit tree decline syndrome in Ontario, Canada.</title>
        <authorList>
            <person name="Sulman M."/>
            <person name="Ellouze W."/>
            <person name="Ilyukhin E."/>
        </authorList>
    </citation>
    <scope>NUCLEOTIDE SEQUENCE [LARGE SCALE GENOMIC DNA]</scope>
    <source>
        <strain evidence="8 9">M42-189</strain>
    </source>
</reference>
<protein>
    <recommendedName>
        <fullName evidence="7">FAD-binding PCMH-type domain-containing protein</fullName>
    </recommendedName>
</protein>
<evidence type="ECO:0000259" key="7">
    <source>
        <dbReference type="PROSITE" id="PS51387"/>
    </source>
</evidence>
<dbReference type="InterPro" id="IPR050416">
    <property type="entry name" value="FAD-linked_Oxidoreductase"/>
</dbReference>
<dbReference type="InterPro" id="IPR006094">
    <property type="entry name" value="Oxid_FAD_bind_N"/>
</dbReference>
<evidence type="ECO:0000256" key="6">
    <source>
        <dbReference type="SAM" id="SignalP"/>
    </source>
</evidence>
<dbReference type="PANTHER" id="PTHR42973:SF9">
    <property type="entry name" value="FAD-BINDING PCMH-TYPE DOMAIN-CONTAINING PROTEIN-RELATED"/>
    <property type="match status" value="1"/>
</dbReference>
<evidence type="ECO:0000313" key="8">
    <source>
        <dbReference type="EMBL" id="KAL1594467.1"/>
    </source>
</evidence>
<evidence type="ECO:0000256" key="2">
    <source>
        <dbReference type="ARBA" id="ARBA00005466"/>
    </source>
</evidence>
<feature type="chain" id="PRO_5045483155" description="FAD-binding PCMH-type domain-containing protein" evidence="6">
    <location>
        <begin position="19"/>
        <end position="437"/>
    </location>
</feature>
<dbReference type="InterPro" id="IPR016169">
    <property type="entry name" value="FAD-bd_PCMH_sub2"/>
</dbReference>
<dbReference type="SUPFAM" id="SSF56176">
    <property type="entry name" value="FAD-binding/transporter-associated domain-like"/>
    <property type="match status" value="1"/>
</dbReference>
<dbReference type="EMBL" id="JAKJXO020000017">
    <property type="protein sequence ID" value="KAL1594467.1"/>
    <property type="molecule type" value="Genomic_DNA"/>
</dbReference>
<dbReference type="Proteomes" id="UP001521785">
    <property type="component" value="Unassembled WGS sequence"/>
</dbReference>
<evidence type="ECO:0000313" key="9">
    <source>
        <dbReference type="Proteomes" id="UP001521785"/>
    </source>
</evidence>
<evidence type="ECO:0000256" key="4">
    <source>
        <dbReference type="ARBA" id="ARBA00022827"/>
    </source>
</evidence>
<dbReference type="InterPro" id="IPR036318">
    <property type="entry name" value="FAD-bd_PCMH-like_sf"/>
</dbReference>
<dbReference type="InterPro" id="IPR016166">
    <property type="entry name" value="FAD-bd_PCMH"/>
</dbReference>
<evidence type="ECO:0000256" key="1">
    <source>
        <dbReference type="ARBA" id="ARBA00001974"/>
    </source>
</evidence>
<name>A0ABR3QQN8_9PLEO</name>
<gene>
    <name evidence="8" type="ORF">SLS60_010227</name>
</gene>
<dbReference type="PROSITE" id="PS51387">
    <property type="entry name" value="FAD_PCMH"/>
    <property type="match status" value="1"/>
</dbReference>
<comment type="similarity">
    <text evidence="2">Belongs to the oxygen-dependent FAD-linked oxidoreductase family.</text>
</comment>
<keyword evidence="6" id="KW-0732">Signal</keyword>
<feature type="domain" description="FAD-binding PCMH-type" evidence="7">
    <location>
        <begin position="71"/>
        <end position="236"/>
    </location>
</feature>
<proteinExistence type="inferred from homology"/>
<comment type="cofactor">
    <cofactor evidence="1">
        <name>FAD</name>
        <dbReference type="ChEBI" id="CHEBI:57692"/>
    </cofactor>
</comment>
<dbReference type="PANTHER" id="PTHR42973">
    <property type="entry name" value="BINDING OXIDOREDUCTASE, PUTATIVE (AFU_ORTHOLOGUE AFUA_1G17690)-RELATED"/>
    <property type="match status" value="1"/>
</dbReference>